<sequence length="57" mass="6671">MCKQKCEQCKCGDKQVNYDDYICTTSPHHIRNKQIDIESTTFTVEDENLYLINLGEI</sequence>
<name>A0AA96KSJ1_9CAUD</name>
<evidence type="ECO:0000313" key="1">
    <source>
        <dbReference type="EMBL" id="WNO47434.1"/>
    </source>
</evidence>
<accession>A0AA96KSJ1</accession>
<dbReference type="EMBL" id="OR481006">
    <property type="protein sequence ID" value="WNO47434.1"/>
    <property type="molecule type" value="Genomic_DNA"/>
</dbReference>
<reference evidence="1" key="1">
    <citation type="submission" date="2023-08" db="EMBL/GenBank/DDBJ databases">
        <authorList>
            <person name="Nazir A."/>
        </authorList>
    </citation>
    <scope>NUCLEOTIDE SEQUENCE</scope>
</reference>
<protein>
    <submittedName>
        <fullName evidence="1">Uncharacterized protein</fullName>
    </submittedName>
</protein>
<organism evidence="1">
    <name type="scientific">Staphylococcus phage vB_VibM_10AMN12</name>
    <dbReference type="NCBI Taxonomy" id="3076785"/>
    <lineage>
        <taxon>Viruses</taxon>
        <taxon>Duplodnaviria</taxon>
        <taxon>Heunggongvirae</taxon>
        <taxon>Uroviricota</taxon>
        <taxon>Caudoviricetes</taxon>
    </lineage>
</organism>
<proteinExistence type="predicted"/>